<reference evidence="2 3" key="1">
    <citation type="submission" date="2024-10" db="EMBL/GenBank/DDBJ databases">
        <title>The Natural Products Discovery Center: Release of the First 8490 Sequenced Strains for Exploring Actinobacteria Biosynthetic Diversity.</title>
        <authorList>
            <person name="Kalkreuter E."/>
            <person name="Kautsar S.A."/>
            <person name="Yang D."/>
            <person name="Bader C.D."/>
            <person name="Teijaro C.N."/>
            <person name="Fluegel L."/>
            <person name="Davis C.M."/>
            <person name="Simpson J.R."/>
            <person name="Lauterbach L."/>
            <person name="Steele A.D."/>
            <person name="Gui C."/>
            <person name="Meng S."/>
            <person name="Li G."/>
            <person name="Viehrig K."/>
            <person name="Ye F."/>
            <person name="Su P."/>
            <person name="Kiefer A.F."/>
            <person name="Nichols A."/>
            <person name="Cepeda A.J."/>
            <person name="Yan W."/>
            <person name="Fan B."/>
            <person name="Jiang Y."/>
            <person name="Adhikari A."/>
            <person name="Zheng C.-J."/>
            <person name="Schuster L."/>
            <person name="Cowan T.M."/>
            <person name="Smanski M.J."/>
            <person name="Chevrette M.G."/>
            <person name="De Carvalho L.P.S."/>
            <person name="Shen B."/>
        </authorList>
    </citation>
    <scope>NUCLEOTIDE SEQUENCE [LARGE SCALE GENOMIC DNA]</scope>
    <source>
        <strain evidence="2 3">NPDC020979</strain>
    </source>
</reference>
<evidence type="ECO:0000313" key="3">
    <source>
        <dbReference type="Proteomes" id="UP001611162"/>
    </source>
</evidence>
<evidence type="ECO:0000313" key="2">
    <source>
        <dbReference type="EMBL" id="MFI0910513.1"/>
    </source>
</evidence>
<keyword evidence="1" id="KW-0812">Transmembrane</keyword>
<evidence type="ECO:0000256" key="1">
    <source>
        <dbReference type="SAM" id="Phobius"/>
    </source>
</evidence>
<dbReference type="Proteomes" id="UP001611162">
    <property type="component" value="Unassembled WGS sequence"/>
</dbReference>
<proteinExistence type="predicted"/>
<dbReference type="RefSeq" id="WP_397612509.1">
    <property type="nucleotide sequence ID" value="NZ_JBIRRB010000002.1"/>
</dbReference>
<dbReference type="EMBL" id="JBIRRB010000002">
    <property type="protein sequence ID" value="MFI0910513.1"/>
    <property type="molecule type" value="Genomic_DNA"/>
</dbReference>
<keyword evidence="1" id="KW-0472">Membrane</keyword>
<feature type="transmembrane region" description="Helical" evidence="1">
    <location>
        <begin position="40"/>
        <end position="64"/>
    </location>
</feature>
<organism evidence="2 3">
    <name type="scientific">Streptomyces abikoensis</name>
    <dbReference type="NCBI Taxonomy" id="97398"/>
    <lineage>
        <taxon>Bacteria</taxon>
        <taxon>Bacillati</taxon>
        <taxon>Actinomycetota</taxon>
        <taxon>Actinomycetes</taxon>
        <taxon>Kitasatosporales</taxon>
        <taxon>Streptomycetaceae</taxon>
        <taxon>Streptomyces</taxon>
    </lineage>
</organism>
<evidence type="ECO:0008006" key="4">
    <source>
        <dbReference type="Google" id="ProtNLM"/>
    </source>
</evidence>
<name>A0ABW7SZ79_9ACTN</name>
<accession>A0ABW7SZ79</accession>
<comment type="caution">
    <text evidence="2">The sequence shown here is derived from an EMBL/GenBank/DDBJ whole genome shotgun (WGS) entry which is preliminary data.</text>
</comment>
<keyword evidence="1" id="KW-1133">Transmembrane helix</keyword>
<protein>
    <recommendedName>
        <fullName evidence="4">HIG1 domain-containing protein</fullName>
    </recommendedName>
</protein>
<keyword evidence="3" id="KW-1185">Reference proteome</keyword>
<feature type="transmembrane region" description="Helical" evidence="1">
    <location>
        <begin position="6"/>
        <end position="28"/>
    </location>
</feature>
<sequence>MSIWFWIALGLTLFAASISVIMGLLAYMSSRAEGRGMHEALWRAAGVFAKTLTLLILILGFIYAASDGGQNIPGASANGI</sequence>
<gene>
    <name evidence="2" type="ORF">ACH4TF_08650</name>
</gene>